<dbReference type="RefSeq" id="WP_238240467.1">
    <property type="nucleotide sequence ID" value="NZ_BPQQ01000067.1"/>
</dbReference>
<evidence type="ECO:0000256" key="8">
    <source>
        <dbReference type="ARBA" id="ARBA00049006"/>
    </source>
</evidence>
<dbReference type="SUPFAM" id="SSF56796">
    <property type="entry name" value="Dehydroquinate synthase-like"/>
    <property type="match status" value="1"/>
</dbReference>
<comment type="catalytic activity">
    <reaction evidence="8">
        <text>glycerol + NAD(+) = dihydroxyacetone + NADH + H(+)</text>
        <dbReference type="Rhea" id="RHEA:13769"/>
        <dbReference type="ChEBI" id="CHEBI:15378"/>
        <dbReference type="ChEBI" id="CHEBI:16016"/>
        <dbReference type="ChEBI" id="CHEBI:17754"/>
        <dbReference type="ChEBI" id="CHEBI:57540"/>
        <dbReference type="ChEBI" id="CHEBI:57945"/>
        <dbReference type="EC" id="1.1.1.6"/>
    </reaction>
</comment>
<evidence type="ECO:0000259" key="9">
    <source>
        <dbReference type="Pfam" id="PF00465"/>
    </source>
</evidence>
<evidence type="ECO:0000256" key="1">
    <source>
        <dbReference type="ARBA" id="ARBA00007358"/>
    </source>
</evidence>
<protein>
    <recommendedName>
        <fullName evidence="7">Glycerol dehydrogenase</fullName>
        <ecNumber evidence="6">1.1.1.6</ecNumber>
    </recommendedName>
</protein>
<dbReference type="EC" id="1.1.1.6" evidence="6"/>
<keyword evidence="2" id="KW-0479">Metal-binding</keyword>
<evidence type="ECO:0000256" key="3">
    <source>
        <dbReference type="ARBA" id="ARBA00023002"/>
    </source>
</evidence>
<dbReference type="EMBL" id="BPQQ01000067">
    <property type="protein sequence ID" value="GJE03109.1"/>
    <property type="molecule type" value="Genomic_DNA"/>
</dbReference>
<dbReference type="PROSITE" id="PS00913">
    <property type="entry name" value="ADH_IRON_1"/>
    <property type="match status" value="1"/>
</dbReference>
<dbReference type="InterPro" id="IPR016205">
    <property type="entry name" value="Glycerol_DH"/>
</dbReference>
<keyword evidence="11" id="KW-1185">Reference proteome</keyword>
<dbReference type="Pfam" id="PF00465">
    <property type="entry name" value="Fe-ADH"/>
    <property type="match status" value="1"/>
</dbReference>
<evidence type="ECO:0000256" key="4">
    <source>
        <dbReference type="ARBA" id="ARBA00023027"/>
    </source>
</evidence>
<comment type="pathway">
    <text evidence="5">Polyol metabolism; glycerol fermentation; glycerone phosphate from glycerol (oxidative route): step 1/2.</text>
</comment>
<reference evidence="10" key="1">
    <citation type="journal article" date="2021" name="Front. Microbiol.">
        <title>Comprehensive Comparative Genomics and Phenotyping of Methylobacterium Species.</title>
        <authorList>
            <person name="Alessa O."/>
            <person name="Ogura Y."/>
            <person name="Fujitani Y."/>
            <person name="Takami H."/>
            <person name="Hayashi T."/>
            <person name="Sahin N."/>
            <person name="Tani A."/>
        </authorList>
    </citation>
    <scope>NUCLEOTIDE SEQUENCE</scope>
    <source>
        <strain evidence="10">DSM 17168</strain>
    </source>
</reference>
<dbReference type="InterPro" id="IPR001670">
    <property type="entry name" value="ADH_Fe/GldA"/>
</dbReference>
<dbReference type="PIRSF" id="PIRSF000112">
    <property type="entry name" value="Glycerol_dehydrogenase"/>
    <property type="match status" value="1"/>
</dbReference>
<sequence>MSMRILGAPRQYIQGPGALAQLPGLVEEFGRAPFVVADPVALEREGSPLAEAPVARFAGEITLAEIDRLAGLAREAGAGLVVAMGGGKAIDAGKGVARALGRPIVVVPTVASNDAPTSRLIVVYDEDHRIREVLMLPHNPDVVLVDTAIIARAPRRLLAAGIGDALSKTFEARACAAAGGRNFFGGTTPLAALALADACYATIRRDGEAALACTERGAPDAALEAVVEAAVLLSGLGFESGGLSLAHSLTRGLTAHPRLAGALHGELVAYGTLVQIAHEGSDTASAAEIAAFCRACGLPVRLADLGLPEPTPADIAAITGPTLAAPHMRHLARPATPESLAAAIRTVETGL</sequence>
<comment type="caution">
    <text evidence="10">The sequence shown here is derived from an EMBL/GenBank/DDBJ whole genome shotgun (WGS) entry which is preliminary data.</text>
</comment>
<organism evidence="10 11">
    <name type="scientific">Methylobacterium isbiliense</name>
    <dbReference type="NCBI Taxonomy" id="315478"/>
    <lineage>
        <taxon>Bacteria</taxon>
        <taxon>Pseudomonadati</taxon>
        <taxon>Pseudomonadota</taxon>
        <taxon>Alphaproteobacteria</taxon>
        <taxon>Hyphomicrobiales</taxon>
        <taxon>Methylobacteriaceae</taxon>
        <taxon>Methylobacterium</taxon>
    </lineage>
</organism>
<evidence type="ECO:0000256" key="6">
    <source>
        <dbReference type="ARBA" id="ARBA00039147"/>
    </source>
</evidence>
<proteinExistence type="inferred from homology"/>
<reference evidence="10" key="2">
    <citation type="submission" date="2021-08" db="EMBL/GenBank/DDBJ databases">
        <authorList>
            <person name="Tani A."/>
            <person name="Ola A."/>
            <person name="Ogura Y."/>
            <person name="Katsura K."/>
            <person name="Hayashi T."/>
        </authorList>
    </citation>
    <scope>NUCLEOTIDE SEQUENCE</scope>
    <source>
        <strain evidence="10">DSM 17168</strain>
    </source>
</reference>
<evidence type="ECO:0000256" key="7">
    <source>
        <dbReference type="ARBA" id="ARBA00040132"/>
    </source>
</evidence>
<keyword evidence="4" id="KW-0520">NAD</keyword>
<keyword evidence="3" id="KW-0560">Oxidoreductase</keyword>
<gene>
    <name evidence="10" type="primary">dhaD</name>
    <name evidence="10" type="ORF">GMJLKIPL_5060</name>
</gene>
<dbReference type="InterPro" id="IPR018211">
    <property type="entry name" value="ADH_Fe_CS"/>
</dbReference>
<dbReference type="Proteomes" id="UP001055153">
    <property type="component" value="Unassembled WGS sequence"/>
</dbReference>
<dbReference type="Gene3D" id="1.20.1090.10">
    <property type="entry name" value="Dehydroquinate synthase-like - alpha domain"/>
    <property type="match status" value="1"/>
</dbReference>
<evidence type="ECO:0000256" key="5">
    <source>
        <dbReference type="ARBA" id="ARBA00037918"/>
    </source>
</evidence>
<dbReference type="Gene3D" id="3.40.50.1970">
    <property type="match status" value="1"/>
</dbReference>
<comment type="similarity">
    <text evidence="1">Belongs to the iron-containing alcohol dehydrogenase family.</text>
</comment>
<feature type="domain" description="Alcohol dehydrogenase iron-type/glycerol dehydrogenase GldA" evidence="9">
    <location>
        <begin position="9"/>
        <end position="147"/>
    </location>
</feature>
<dbReference type="NCBIfam" id="NF006941">
    <property type="entry name" value="PRK09423.1"/>
    <property type="match status" value="1"/>
</dbReference>
<evidence type="ECO:0000313" key="10">
    <source>
        <dbReference type="EMBL" id="GJE03109.1"/>
    </source>
</evidence>
<dbReference type="PANTHER" id="PTHR43616">
    <property type="entry name" value="GLYCEROL DEHYDROGENASE"/>
    <property type="match status" value="1"/>
</dbReference>
<dbReference type="CDD" id="cd08170">
    <property type="entry name" value="GlyDH"/>
    <property type="match status" value="1"/>
</dbReference>
<evidence type="ECO:0000313" key="11">
    <source>
        <dbReference type="Proteomes" id="UP001055153"/>
    </source>
</evidence>
<name>A0ABQ4SKQ1_9HYPH</name>
<dbReference type="PANTHER" id="PTHR43616:SF5">
    <property type="entry name" value="GLYCEROL DEHYDROGENASE 1"/>
    <property type="match status" value="1"/>
</dbReference>
<evidence type="ECO:0000256" key="2">
    <source>
        <dbReference type="ARBA" id="ARBA00022723"/>
    </source>
</evidence>
<accession>A0ABQ4SKQ1</accession>